<dbReference type="Proteomes" id="UP001500067">
    <property type="component" value="Unassembled WGS sequence"/>
</dbReference>
<gene>
    <name evidence="2" type="ORF">GCM10023093_16650</name>
</gene>
<feature type="signal peptide" evidence="1">
    <location>
        <begin position="1"/>
        <end position="28"/>
    </location>
</feature>
<organism evidence="2 3">
    <name type="scientific">Nemorincola caseinilytica</name>
    <dbReference type="NCBI Taxonomy" id="2054315"/>
    <lineage>
        <taxon>Bacteria</taxon>
        <taxon>Pseudomonadati</taxon>
        <taxon>Bacteroidota</taxon>
        <taxon>Chitinophagia</taxon>
        <taxon>Chitinophagales</taxon>
        <taxon>Chitinophagaceae</taxon>
        <taxon>Nemorincola</taxon>
    </lineage>
</organism>
<keyword evidence="1" id="KW-0732">Signal</keyword>
<keyword evidence="3" id="KW-1185">Reference proteome</keyword>
<evidence type="ECO:0000313" key="2">
    <source>
        <dbReference type="EMBL" id="GAA4465078.1"/>
    </source>
</evidence>
<accession>A0ABP8NEL9</accession>
<protein>
    <recommendedName>
        <fullName evidence="4">Outer membrane protein beta-barrel domain-containing protein</fullName>
    </recommendedName>
</protein>
<dbReference type="EMBL" id="BAABFA010000010">
    <property type="protein sequence ID" value="GAA4465078.1"/>
    <property type="molecule type" value="Genomic_DNA"/>
</dbReference>
<dbReference type="Gene3D" id="2.40.160.20">
    <property type="match status" value="1"/>
</dbReference>
<sequence>MSVSFVKNILYASVAAALSLAACTHTHAQNFDRSSLTKLGHKYTIGFERQVYSVYANRPVQLSHKTRNAEEQCNRLIFRMRLTTRFRIETGLSFRDIDRILNHRYNRSFNIFQPCKLSVPLTIQYQLGSDYKRLRPYFGAGVQYTQQVISANGIPAEPGSKDAVSSEYNNRTLSNLRYMNIIFTQGIIYDINPDLQISQSLHIAPENGIKPIGINIGVGYRIK</sequence>
<dbReference type="PROSITE" id="PS51257">
    <property type="entry name" value="PROKAR_LIPOPROTEIN"/>
    <property type="match status" value="1"/>
</dbReference>
<evidence type="ECO:0000256" key="1">
    <source>
        <dbReference type="SAM" id="SignalP"/>
    </source>
</evidence>
<feature type="chain" id="PRO_5045746041" description="Outer membrane protein beta-barrel domain-containing protein" evidence="1">
    <location>
        <begin position="29"/>
        <end position="223"/>
    </location>
</feature>
<dbReference type="RefSeq" id="WP_345081450.1">
    <property type="nucleotide sequence ID" value="NZ_BAABFA010000010.1"/>
</dbReference>
<evidence type="ECO:0000313" key="3">
    <source>
        <dbReference type="Proteomes" id="UP001500067"/>
    </source>
</evidence>
<comment type="caution">
    <text evidence="2">The sequence shown here is derived from an EMBL/GenBank/DDBJ whole genome shotgun (WGS) entry which is preliminary data.</text>
</comment>
<evidence type="ECO:0008006" key="4">
    <source>
        <dbReference type="Google" id="ProtNLM"/>
    </source>
</evidence>
<reference evidence="3" key="1">
    <citation type="journal article" date="2019" name="Int. J. Syst. Evol. Microbiol.">
        <title>The Global Catalogue of Microorganisms (GCM) 10K type strain sequencing project: providing services to taxonomists for standard genome sequencing and annotation.</title>
        <authorList>
            <consortium name="The Broad Institute Genomics Platform"/>
            <consortium name="The Broad Institute Genome Sequencing Center for Infectious Disease"/>
            <person name="Wu L."/>
            <person name="Ma J."/>
        </authorList>
    </citation>
    <scope>NUCLEOTIDE SEQUENCE [LARGE SCALE GENOMIC DNA]</scope>
    <source>
        <strain evidence="3">JCM 32105</strain>
    </source>
</reference>
<name>A0ABP8NEL9_9BACT</name>
<proteinExistence type="predicted"/>